<keyword evidence="2" id="KW-1185">Reference proteome</keyword>
<dbReference type="EMBL" id="RRAZ01000014">
    <property type="protein sequence ID" value="RRH74298.1"/>
    <property type="molecule type" value="Genomic_DNA"/>
</dbReference>
<sequence length="127" mass="13924">MFSSQILVQQMARGLAKHAAAQQVEVAKNLANADTPGFRARRMTDFAEMIGDPAPGPRASRASHLHRPAEYRFEAREERGNGNPNDNSVSLEAEMMQAARVRQSHDMALAIQSGFSGLFKTALGRRS</sequence>
<name>A0A3P3DNT7_9RHOB</name>
<dbReference type="OrthoDB" id="9788334at2"/>
<dbReference type="RefSeq" id="WP_124965069.1">
    <property type="nucleotide sequence ID" value="NZ_RRAZ01000014.1"/>
</dbReference>
<keyword evidence="1" id="KW-0969">Cilium</keyword>
<keyword evidence="1" id="KW-0282">Flagellum</keyword>
<keyword evidence="1" id="KW-0966">Cell projection</keyword>
<evidence type="ECO:0000313" key="2">
    <source>
        <dbReference type="Proteomes" id="UP000282125"/>
    </source>
</evidence>
<protein>
    <submittedName>
        <fullName evidence="1">Flagellar basal body rod protein FlgB</fullName>
    </submittedName>
</protein>
<dbReference type="AlphaFoldDB" id="A0A3P3DNT7"/>
<reference evidence="1 2" key="1">
    <citation type="submission" date="2018-11" db="EMBL/GenBank/DDBJ databases">
        <title>Gemmobacter sp. nov., YIM 102744-1 draft genome.</title>
        <authorList>
            <person name="Li G."/>
            <person name="Jiang Y."/>
        </authorList>
    </citation>
    <scope>NUCLEOTIDE SEQUENCE [LARGE SCALE GENOMIC DNA]</scope>
    <source>
        <strain evidence="1 2">YIM 102744-1</strain>
    </source>
</reference>
<comment type="caution">
    <text evidence="1">The sequence shown here is derived from an EMBL/GenBank/DDBJ whole genome shotgun (WGS) entry which is preliminary data.</text>
</comment>
<evidence type="ECO:0000313" key="1">
    <source>
        <dbReference type="EMBL" id="RRH74298.1"/>
    </source>
</evidence>
<gene>
    <name evidence="1" type="primary">flgB</name>
    <name evidence="1" type="ORF">EG244_11135</name>
</gene>
<accession>A0A3P3DNT7</accession>
<proteinExistence type="predicted"/>
<organism evidence="1 2">
    <name type="scientific">Falsigemmobacter faecalis</name>
    <dbReference type="NCBI Taxonomy" id="2488730"/>
    <lineage>
        <taxon>Bacteria</taxon>
        <taxon>Pseudomonadati</taxon>
        <taxon>Pseudomonadota</taxon>
        <taxon>Alphaproteobacteria</taxon>
        <taxon>Rhodobacterales</taxon>
        <taxon>Paracoccaceae</taxon>
        <taxon>Falsigemmobacter</taxon>
    </lineage>
</organism>
<dbReference type="Proteomes" id="UP000282125">
    <property type="component" value="Unassembled WGS sequence"/>
</dbReference>